<evidence type="ECO:0000313" key="3">
    <source>
        <dbReference type="EnsemblMetazoa" id="ASIC017035-PA"/>
    </source>
</evidence>
<dbReference type="EMBL" id="KE525342">
    <property type="protein sequence ID" value="KFB49025.1"/>
    <property type="molecule type" value="Genomic_DNA"/>
</dbReference>
<evidence type="ECO:0000313" key="2">
    <source>
        <dbReference type="EMBL" id="KFB49025.1"/>
    </source>
</evidence>
<feature type="compositionally biased region" description="Low complexity" evidence="1">
    <location>
        <begin position="62"/>
        <end position="74"/>
    </location>
</feature>
<evidence type="ECO:0000256" key="1">
    <source>
        <dbReference type="SAM" id="MobiDB-lite"/>
    </source>
</evidence>
<dbReference type="AlphaFoldDB" id="A0A084WFN1"/>
<dbReference type="EnsemblMetazoa" id="ASIC017035-RA">
    <property type="protein sequence ID" value="ASIC017035-PA"/>
    <property type="gene ID" value="ASIC017035"/>
</dbReference>
<name>A0A084WFN1_ANOSI</name>
<proteinExistence type="predicted"/>
<sequence>MRRGHGAPGTKTNRKRSLRESTEEQQPDGYTDTTQTRGGIQKPKPTARPTRPEHPTFRSKLATRSARWSRASASNGSEQRVSARRESE</sequence>
<keyword evidence="4" id="KW-1185">Reference proteome</keyword>
<dbReference type="Proteomes" id="UP000030765">
    <property type="component" value="Unassembled WGS sequence"/>
</dbReference>
<evidence type="ECO:0000313" key="4">
    <source>
        <dbReference type="Proteomes" id="UP000030765"/>
    </source>
</evidence>
<feature type="region of interest" description="Disordered" evidence="1">
    <location>
        <begin position="1"/>
        <end position="88"/>
    </location>
</feature>
<reference evidence="2 4" key="1">
    <citation type="journal article" date="2014" name="BMC Genomics">
        <title>Genome sequence of Anopheles sinensis provides insight into genetics basis of mosquito competence for malaria parasites.</title>
        <authorList>
            <person name="Zhou D."/>
            <person name="Zhang D."/>
            <person name="Ding G."/>
            <person name="Shi L."/>
            <person name="Hou Q."/>
            <person name="Ye Y."/>
            <person name="Xu Y."/>
            <person name="Zhou H."/>
            <person name="Xiong C."/>
            <person name="Li S."/>
            <person name="Yu J."/>
            <person name="Hong S."/>
            <person name="Yu X."/>
            <person name="Zou P."/>
            <person name="Chen C."/>
            <person name="Chang X."/>
            <person name="Wang W."/>
            <person name="Lv Y."/>
            <person name="Sun Y."/>
            <person name="Ma L."/>
            <person name="Shen B."/>
            <person name="Zhu C."/>
        </authorList>
    </citation>
    <scope>NUCLEOTIDE SEQUENCE [LARGE SCALE GENOMIC DNA]</scope>
</reference>
<reference evidence="3" key="2">
    <citation type="submission" date="2020-05" db="UniProtKB">
        <authorList>
            <consortium name="EnsemblMetazoa"/>
        </authorList>
    </citation>
    <scope>IDENTIFICATION</scope>
</reference>
<protein>
    <submittedName>
        <fullName evidence="2 3">ABC transporter substrate-binding protein</fullName>
    </submittedName>
</protein>
<organism evidence="2">
    <name type="scientific">Anopheles sinensis</name>
    <name type="common">Mosquito</name>
    <dbReference type="NCBI Taxonomy" id="74873"/>
    <lineage>
        <taxon>Eukaryota</taxon>
        <taxon>Metazoa</taxon>
        <taxon>Ecdysozoa</taxon>
        <taxon>Arthropoda</taxon>
        <taxon>Hexapoda</taxon>
        <taxon>Insecta</taxon>
        <taxon>Pterygota</taxon>
        <taxon>Neoptera</taxon>
        <taxon>Endopterygota</taxon>
        <taxon>Diptera</taxon>
        <taxon>Nematocera</taxon>
        <taxon>Culicoidea</taxon>
        <taxon>Culicidae</taxon>
        <taxon>Anophelinae</taxon>
        <taxon>Anopheles</taxon>
    </lineage>
</organism>
<dbReference type="EMBL" id="ATLV01023376">
    <property type="status" value="NOT_ANNOTATED_CDS"/>
    <property type="molecule type" value="Genomic_DNA"/>
</dbReference>
<dbReference type="VEuPathDB" id="VectorBase:ASIC017035"/>
<accession>A0A084WFN1</accession>
<gene>
    <name evidence="2" type="ORF">ZHAS_00017035</name>
</gene>